<organism evidence="2 3">
    <name type="scientific">Euplotes crassus</name>
    <dbReference type="NCBI Taxonomy" id="5936"/>
    <lineage>
        <taxon>Eukaryota</taxon>
        <taxon>Sar</taxon>
        <taxon>Alveolata</taxon>
        <taxon>Ciliophora</taxon>
        <taxon>Intramacronucleata</taxon>
        <taxon>Spirotrichea</taxon>
        <taxon>Hypotrichia</taxon>
        <taxon>Euplotida</taxon>
        <taxon>Euplotidae</taxon>
        <taxon>Moneuplotes</taxon>
    </lineage>
</organism>
<sequence length="575" mass="67187">MAKAMSGNPSGPLNKTYVENRLNKIEQQKYQYYDGSSSIVGSPFYPNGKRNSQFTSPNFISNAVFYEPSTNLSLPKDQMYKTTTGMNHSASCDRLMEHRRDQQMTLLHGWSHRKNNLNIKNMTTYDVEIGTNINQVYMNNLKKRSYSAIPGRKLETKQNRPVDTEPVKKAANIERKDTELKAEGEEAHQSPRPEHLSKSQSQNSRSKVRSSKEEDRNLGQKLPPKAPMNQNKVGEQYSFPKEKPQIELYSEKSVPKSSRRSSKCSRRSSKCSSRRNSRADSASQNMRKETPVSQSGRSSQTSLQSYTDSRRSKNMKNKVRRNSRKGLRQSFSAFDIRNNNYDRISRHDSDIDSKDKSINYLEQVQNGDGWACMWLNHFKREQEMMNRRLNKYEDRNNMVMQNPATFGHDYEHLSNQRKRQLRKSNLDGGDGNEFVKNMSGCPVQKVHKLKTRKREKLKKYLLKHPLESNAYDKSILQGDGVGLNTTPDYNYYKILDREKENFKHEIQSQVRANKERKDQEDIIQRQDDQKNSKIYMKKMRIIDRLQNANIQRQRKGLRNDMNYLLNNQRLHSSFC</sequence>
<comment type="caution">
    <text evidence="2">The sequence shown here is derived from an EMBL/GenBank/DDBJ whole genome shotgun (WGS) entry which is preliminary data.</text>
</comment>
<feature type="compositionally biased region" description="Polar residues" evidence="1">
    <location>
        <begin position="291"/>
        <end position="307"/>
    </location>
</feature>
<evidence type="ECO:0000256" key="1">
    <source>
        <dbReference type="SAM" id="MobiDB-lite"/>
    </source>
</evidence>
<feature type="compositionally biased region" description="Basic and acidic residues" evidence="1">
    <location>
        <begin position="240"/>
        <end position="254"/>
    </location>
</feature>
<protein>
    <submittedName>
        <fullName evidence="2">Uncharacterized protein</fullName>
    </submittedName>
</protein>
<dbReference type="EMBL" id="CAMPGE010003587">
    <property type="protein sequence ID" value="CAI2362425.1"/>
    <property type="molecule type" value="Genomic_DNA"/>
</dbReference>
<keyword evidence="3" id="KW-1185">Reference proteome</keyword>
<feature type="region of interest" description="Disordered" evidence="1">
    <location>
        <begin position="149"/>
        <end position="330"/>
    </location>
</feature>
<feature type="compositionally biased region" description="Basic residues" evidence="1">
    <location>
        <begin position="312"/>
        <end position="327"/>
    </location>
</feature>
<accession>A0AAD1U4Y5</accession>
<feature type="compositionally biased region" description="Basic and acidic residues" evidence="1">
    <location>
        <begin position="152"/>
        <end position="197"/>
    </location>
</feature>
<reference evidence="2" key="1">
    <citation type="submission" date="2023-07" db="EMBL/GenBank/DDBJ databases">
        <authorList>
            <consortium name="AG Swart"/>
            <person name="Singh M."/>
            <person name="Singh A."/>
            <person name="Seah K."/>
            <person name="Emmerich C."/>
        </authorList>
    </citation>
    <scope>NUCLEOTIDE SEQUENCE</scope>
    <source>
        <strain evidence="2">DP1</strain>
    </source>
</reference>
<feature type="region of interest" description="Disordered" evidence="1">
    <location>
        <begin position="510"/>
        <end position="529"/>
    </location>
</feature>
<feature type="compositionally biased region" description="Basic residues" evidence="1">
    <location>
        <begin position="257"/>
        <end position="276"/>
    </location>
</feature>
<evidence type="ECO:0000313" key="2">
    <source>
        <dbReference type="EMBL" id="CAI2362425.1"/>
    </source>
</evidence>
<gene>
    <name evidence="2" type="ORF">ECRASSUSDP1_LOCUS3748</name>
</gene>
<name>A0AAD1U4Y5_EUPCR</name>
<proteinExistence type="predicted"/>
<dbReference type="AlphaFoldDB" id="A0AAD1U4Y5"/>
<evidence type="ECO:0000313" key="3">
    <source>
        <dbReference type="Proteomes" id="UP001295684"/>
    </source>
</evidence>
<dbReference type="Proteomes" id="UP001295684">
    <property type="component" value="Unassembled WGS sequence"/>
</dbReference>